<reference evidence="1" key="1">
    <citation type="submission" date="2017-07" db="EMBL/GenBank/DDBJ databases">
        <title>Taro Niue Genome Assembly and Annotation.</title>
        <authorList>
            <person name="Atibalentja N."/>
            <person name="Keating K."/>
            <person name="Fields C.J."/>
        </authorList>
    </citation>
    <scope>NUCLEOTIDE SEQUENCE</scope>
    <source>
        <strain evidence="1">Niue_2</strain>
        <tissue evidence="1">Leaf</tissue>
    </source>
</reference>
<dbReference type="AlphaFoldDB" id="A0A843WWP8"/>
<keyword evidence="2" id="KW-1185">Reference proteome</keyword>
<dbReference type="EMBL" id="NMUH01006309">
    <property type="protein sequence ID" value="MQM14972.1"/>
    <property type="molecule type" value="Genomic_DNA"/>
</dbReference>
<accession>A0A843WWP8</accession>
<organism evidence="1 2">
    <name type="scientific">Colocasia esculenta</name>
    <name type="common">Wild taro</name>
    <name type="synonym">Arum esculentum</name>
    <dbReference type="NCBI Taxonomy" id="4460"/>
    <lineage>
        <taxon>Eukaryota</taxon>
        <taxon>Viridiplantae</taxon>
        <taxon>Streptophyta</taxon>
        <taxon>Embryophyta</taxon>
        <taxon>Tracheophyta</taxon>
        <taxon>Spermatophyta</taxon>
        <taxon>Magnoliopsida</taxon>
        <taxon>Liliopsida</taxon>
        <taxon>Araceae</taxon>
        <taxon>Aroideae</taxon>
        <taxon>Colocasieae</taxon>
        <taxon>Colocasia</taxon>
    </lineage>
</organism>
<protein>
    <submittedName>
        <fullName evidence="1">Uncharacterized protein</fullName>
    </submittedName>
</protein>
<gene>
    <name evidence="1" type="ORF">Taro_047908</name>
</gene>
<evidence type="ECO:0000313" key="1">
    <source>
        <dbReference type="EMBL" id="MQM14972.1"/>
    </source>
</evidence>
<comment type="caution">
    <text evidence="1">The sequence shown here is derived from an EMBL/GenBank/DDBJ whole genome shotgun (WGS) entry which is preliminary data.</text>
</comment>
<evidence type="ECO:0000313" key="2">
    <source>
        <dbReference type="Proteomes" id="UP000652761"/>
    </source>
</evidence>
<sequence length="67" mass="7476">MTRTAEMGFGQQVLAVAAVDEKRTAMTNIYETQSDGSRSTSAGMMLTYVQYRAYCILFALLCFDPHL</sequence>
<name>A0A843WWP8_COLES</name>
<proteinExistence type="predicted"/>
<dbReference type="Proteomes" id="UP000652761">
    <property type="component" value="Unassembled WGS sequence"/>
</dbReference>